<evidence type="ECO:0000256" key="3">
    <source>
        <dbReference type="PROSITE-ProRule" id="PRU00320"/>
    </source>
</evidence>
<dbReference type="PANTHER" id="PTHR19303">
    <property type="entry name" value="TRANSPOSON"/>
    <property type="match status" value="1"/>
</dbReference>
<dbReference type="InterPro" id="IPR007889">
    <property type="entry name" value="HTH_Psq"/>
</dbReference>
<dbReference type="Pfam" id="PF05225">
    <property type="entry name" value="HTH_psq"/>
    <property type="match status" value="1"/>
</dbReference>
<evidence type="ECO:0000256" key="4">
    <source>
        <dbReference type="SAM" id="MobiDB-lite"/>
    </source>
</evidence>
<feature type="DNA-binding region" description="H-T-H motif" evidence="3">
    <location>
        <begin position="26"/>
        <end position="46"/>
    </location>
</feature>
<gene>
    <name evidence="7" type="ORF">M9458_052440</name>
</gene>
<dbReference type="Proteomes" id="UP001529510">
    <property type="component" value="Unassembled WGS sequence"/>
</dbReference>
<evidence type="ECO:0008006" key="9">
    <source>
        <dbReference type="Google" id="ProtNLM"/>
    </source>
</evidence>
<dbReference type="PANTHER" id="PTHR19303:SF74">
    <property type="entry name" value="POGO TRANSPOSABLE ELEMENT WITH KRAB DOMAIN"/>
    <property type="match status" value="1"/>
</dbReference>
<feature type="region of interest" description="Disordered" evidence="4">
    <location>
        <begin position="409"/>
        <end position="443"/>
    </location>
</feature>
<dbReference type="EMBL" id="JAMKFB020000189">
    <property type="protein sequence ID" value="KAL0152717.1"/>
    <property type="molecule type" value="Genomic_DNA"/>
</dbReference>
<organism evidence="7 8">
    <name type="scientific">Cirrhinus mrigala</name>
    <name type="common">Mrigala</name>
    <dbReference type="NCBI Taxonomy" id="683832"/>
    <lineage>
        <taxon>Eukaryota</taxon>
        <taxon>Metazoa</taxon>
        <taxon>Chordata</taxon>
        <taxon>Craniata</taxon>
        <taxon>Vertebrata</taxon>
        <taxon>Euteleostomi</taxon>
        <taxon>Actinopterygii</taxon>
        <taxon>Neopterygii</taxon>
        <taxon>Teleostei</taxon>
        <taxon>Ostariophysi</taxon>
        <taxon>Cypriniformes</taxon>
        <taxon>Cyprinidae</taxon>
        <taxon>Labeoninae</taxon>
        <taxon>Labeonini</taxon>
        <taxon>Cirrhinus</taxon>
    </lineage>
</organism>
<dbReference type="CDD" id="cd15517">
    <property type="entry name" value="PHD_TCF19_like"/>
    <property type="match status" value="1"/>
</dbReference>
<comment type="caution">
    <text evidence="7">The sequence shown here is derived from an EMBL/GenBank/DDBJ whole genome shotgun (WGS) entry which is preliminary data.</text>
</comment>
<dbReference type="InterPro" id="IPR011011">
    <property type="entry name" value="Znf_FYVE_PHD"/>
</dbReference>
<reference evidence="7 8" key="1">
    <citation type="submission" date="2024-05" db="EMBL/GenBank/DDBJ databases">
        <title>Genome sequencing and assembly of Indian major carp, Cirrhinus mrigala (Hamilton, 1822).</title>
        <authorList>
            <person name="Mohindra V."/>
            <person name="Chowdhury L.M."/>
            <person name="Lal K."/>
            <person name="Jena J.K."/>
        </authorList>
    </citation>
    <scope>NUCLEOTIDE SEQUENCE [LARGE SCALE GENOMIC DNA]</scope>
    <source>
        <strain evidence="7">CM1030</strain>
        <tissue evidence="7">Blood</tissue>
    </source>
</reference>
<evidence type="ECO:0000256" key="1">
    <source>
        <dbReference type="ARBA" id="ARBA00023125"/>
    </source>
</evidence>
<evidence type="ECO:0000256" key="2">
    <source>
        <dbReference type="ARBA" id="ARBA00023242"/>
    </source>
</evidence>
<feature type="region of interest" description="Disordered" evidence="4">
    <location>
        <begin position="308"/>
        <end position="344"/>
    </location>
</feature>
<sequence>MSGKKKQYSKETLKEAVEEVKAGASLRETAKKYGIPHTTLQDYKKKKYIYAHNPHPNSALSPEEEEALVSFIFWMADHGFPVTRSLVKVLATGIIKEGGRTETTTVNLEKGPSDVWWSRFKARHPELASQTADSLDRARVHGATPEAIEAFFKLYEALYVKHSLEDKPHLIFNCDETGFGDKPRSREKVLCQTGRKHIYQQQQTTREHITVHCCVNAAGDSIPPLIIYPCCLPIFNPLKTAFSTMASRMGLVRGDVVVGKQQFSALLKHVYPTAATAENIKAGFRKAGIFPLSRAAVDTTQVVRVLPSADATPSSTPTTALATPASAPATPSASAPTTHSATPCPTCNRVAPKNYLVAAGVIPESLANVLMTPALERKEKVRRRIPLPARVITSDEYFDLLEENKRKRKEEMAKKKEEKRQAQEAKRQKRLTNVTPPPAEDDGEHCALCRRVVPPGSGNDAIDEWVQCDLCHLWFHLECAEVEE</sequence>
<dbReference type="InterPro" id="IPR050863">
    <property type="entry name" value="CenT-Element_Derived"/>
</dbReference>
<dbReference type="AlphaFoldDB" id="A0ABD0MRQ4"/>
<dbReference type="PROSITE" id="PS51253">
    <property type="entry name" value="HTH_CENPB"/>
    <property type="match status" value="1"/>
</dbReference>
<keyword evidence="8" id="KW-1185">Reference proteome</keyword>
<evidence type="ECO:0000313" key="8">
    <source>
        <dbReference type="Proteomes" id="UP001529510"/>
    </source>
</evidence>
<protein>
    <recommendedName>
        <fullName evidence="9">HTH CENPB-type domain-containing protein</fullName>
    </recommendedName>
</protein>
<dbReference type="SUPFAM" id="SSF57903">
    <property type="entry name" value="FYVE/PHD zinc finger"/>
    <property type="match status" value="1"/>
</dbReference>
<dbReference type="InterPro" id="IPR006600">
    <property type="entry name" value="HTH_CenpB_DNA-bd_dom"/>
</dbReference>
<keyword evidence="1 3" id="KW-0238">DNA-binding</keyword>
<dbReference type="Gene3D" id="3.30.40.10">
    <property type="entry name" value="Zinc/RING finger domain, C3HC4 (zinc finger)"/>
    <property type="match status" value="1"/>
</dbReference>
<feature type="compositionally biased region" description="Basic and acidic residues" evidence="4">
    <location>
        <begin position="409"/>
        <end position="426"/>
    </location>
</feature>
<dbReference type="Gene3D" id="1.10.10.60">
    <property type="entry name" value="Homeodomain-like"/>
    <property type="match status" value="1"/>
</dbReference>
<accession>A0ABD0MRQ4</accession>
<keyword evidence="2 3" id="KW-0539">Nucleus</keyword>
<comment type="subcellular location">
    <subcellularLocation>
        <location evidence="3">Nucleus</location>
    </subcellularLocation>
</comment>
<evidence type="ECO:0000259" key="6">
    <source>
        <dbReference type="PROSITE" id="PS51253"/>
    </source>
</evidence>
<dbReference type="SUPFAM" id="SSF46689">
    <property type="entry name" value="Homeodomain-like"/>
    <property type="match status" value="1"/>
</dbReference>
<dbReference type="InterPro" id="IPR009057">
    <property type="entry name" value="Homeodomain-like_sf"/>
</dbReference>
<feature type="non-terminal residue" evidence="7">
    <location>
        <position position="484"/>
    </location>
</feature>
<evidence type="ECO:0000259" key="5">
    <source>
        <dbReference type="PROSITE" id="PS50960"/>
    </source>
</evidence>
<feature type="domain" description="HTH psq-type" evidence="5">
    <location>
        <begin position="1"/>
        <end position="50"/>
    </location>
</feature>
<dbReference type="GO" id="GO:0005634">
    <property type="term" value="C:nucleus"/>
    <property type="evidence" value="ECO:0007669"/>
    <property type="project" value="UniProtKB-SubCell"/>
</dbReference>
<dbReference type="InterPro" id="IPR013083">
    <property type="entry name" value="Znf_RING/FYVE/PHD"/>
</dbReference>
<name>A0ABD0MRQ4_CIRMR</name>
<evidence type="ECO:0000313" key="7">
    <source>
        <dbReference type="EMBL" id="KAL0152717.1"/>
    </source>
</evidence>
<dbReference type="GO" id="GO:0003677">
    <property type="term" value="F:DNA binding"/>
    <property type="evidence" value="ECO:0007669"/>
    <property type="project" value="UniProtKB-UniRule"/>
</dbReference>
<feature type="domain" description="HTH CENPB-type" evidence="6">
    <location>
        <begin position="52"/>
        <end position="130"/>
    </location>
</feature>
<dbReference type="PROSITE" id="PS50960">
    <property type="entry name" value="HTH_PSQ"/>
    <property type="match status" value="1"/>
</dbReference>
<proteinExistence type="predicted"/>